<evidence type="ECO:0000313" key="1">
    <source>
        <dbReference type="EMBL" id="PKF35540.1"/>
    </source>
</evidence>
<dbReference type="Pfam" id="PF03406">
    <property type="entry name" value="Phage_fiber_2"/>
    <property type="match status" value="1"/>
</dbReference>
<protein>
    <submittedName>
        <fullName evidence="1">Uncharacterized protein</fullName>
    </submittedName>
</protein>
<dbReference type="Proteomes" id="UP000233553">
    <property type="component" value="Unassembled WGS sequence"/>
</dbReference>
<dbReference type="EMBL" id="PISJ01000005">
    <property type="protein sequence ID" value="PKF35540.1"/>
    <property type="molecule type" value="Genomic_DNA"/>
</dbReference>
<reference evidence="1 2" key="1">
    <citation type="submission" date="2017-12" db="EMBL/GenBank/DDBJ databases">
        <title>Draft Genome sequences of multiple microbial strains isolated from spacecraft associated surfaces.</title>
        <authorList>
            <person name="Seuylemezian A."/>
            <person name="Vaishampayan P."/>
            <person name="Venkateswaran K."/>
        </authorList>
    </citation>
    <scope>NUCLEOTIDE SEQUENCE [LARGE SCALE GENOMIC DNA]</scope>
    <source>
        <strain evidence="1 2">2P01AA</strain>
    </source>
</reference>
<evidence type="ECO:0000313" key="2">
    <source>
        <dbReference type="Proteomes" id="UP000233553"/>
    </source>
</evidence>
<dbReference type="InterPro" id="IPR005068">
    <property type="entry name" value="Phage_lambda_Stf-r2"/>
</dbReference>
<gene>
    <name evidence="1" type="ORF">CW311_04420</name>
</gene>
<name>A0A2N0WIA1_9GAMM</name>
<dbReference type="GO" id="GO:0046718">
    <property type="term" value="P:symbiont entry into host cell"/>
    <property type="evidence" value="ECO:0007669"/>
    <property type="project" value="InterPro"/>
</dbReference>
<dbReference type="RefSeq" id="WP_101235761.1">
    <property type="nucleotide sequence ID" value="NZ_PISJ01000005.1"/>
</dbReference>
<comment type="caution">
    <text evidence="1">The sequence shown here is derived from an EMBL/GenBank/DDBJ whole genome shotgun (WGS) entry which is preliminary data.</text>
</comment>
<proteinExistence type="predicted"/>
<dbReference type="Pfam" id="PF22337">
    <property type="entry name" value="Phage_fiber_rpt"/>
    <property type="match status" value="1"/>
</dbReference>
<sequence length="987" mass="104359">MAINLELKLTLDGKDAFWNSKKTGVQLDITHIQFGTRNRVPTGEESLLNQPKQSTKVQNGSKIGPDQVRILATMPGLENYNVNEIGLWSGEPEKSGSILIAYTSVRTGYIAQMVTGIDLVFAYDMVLSTENIDQIRIVKDTDQSSTFALLAEHVSDRNSHPFYVTLDTAQTITSTKTFTSKAVFNGGLKGELEGNAATATQLKTARTFSFSGAATGSLNFNGTQNVSAVLTLANSGVVANTYGSNLKIPVLTVNAKGLLTSVSEQNLPLINDLNTGGANNILSAEQGKQLNQNKISHGDYGLGKTLSLPNGKNFSDITEDNSFWMRGNAPPADSPFPSASKVMNIGTSAWNTQLGFAAYDNRMALRARRSSGGEFLPWRELAFTDSNITGNASTATKLATARTVQFSGAANGSFSYDGTANSSCILTLANSGVVAGTYGNNITVPVFTVDAKGLVTVAATQPIRNATTAVTGLVQLNDSLISTSTTLAATANAVKQLNDKKIEKNGAFLDAFTGRVDVYVNAESTVKSLAELPKGTRALAGTNVVSDAPFVGGGFVYVETKEGYLGSSTIQEAWGYKTSDYAIRSWVGSEKPSAWKRMADSIDVVNLQKDQVATTAEVLRLQENKLDKTSNAVSASKLFTARTIGGVSFDGTSNIDLAGVNTIGNQNTTGRLQTSSFNSVTVGSLEAVANSKNAWNIADNIAAKLTNNNNALAIHVGGVMNERVAMIQVGHADTPYAHILGSLRLNPFGGEVSVNNSRVLTEAYGTATAATRLATARTVQFSGAATGSFSFDGAANSSCILTLANSGVVAGTYGNNVTIPVLTVDSKGLVTVAATQAIRNATTSQSGISQLADNLSTDSNLQSLTAKQGKVLNEIKLNKANKIGNLTKYRDLASFVTGSSTVGAIIIKPPANLAKTATTMLRMSVEGYNYVTNTSWTAEIAGYHYPPSKAWLQTSATLNGKAPFNDIRFARNITDELHIILGDEKSR</sequence>
<dbReference type="GO" id="GO:0019062">
    <property type="term" value="P:virion attachment to host cell"/>
    <property type="evidence" value="ECO:0007669"/>
    <property type="project" value="InterPro"/>
</dbReference>
<accession>A0A2N0WIA1</accession>
<organism evidence="1 2">
    <name type="scientific">Acinetobacter proteolyticus</name>
    <dbReference type="NCBI Taxonomy" id="1776741"/>
    <lineage>
        <taxon>Bacteria</taxon>
        <taxon>Pseudomonadati</taxon>
        <taxon>Pseudomonadota</taxon>
        <taxon>Gammaproteobacteria</taxon>
        <taxon>Moraxellales</taxon>
        <taxon>Moraxellaceae</taxon>
        <taxon>Acinetobacter</taxon>
    </lineage>
</organism>
<dbReference type="AlphaFoldDB" id="A0A2N0WIA1"/>
<dbReference type="InterPro" id="IPR054500">
    <property type="entry name" value="Phage_fiber_rpt"/>
</dbReference>